<dbReference type="SUPFAM" id="SSF56194">
    <property type="entry name" value="Uridine diphospho-N-Acetylenolpyruvylglucosamine reductase, MurB, C-terminal domain"/>
    <property type="match status" value="1"/>
</dbReference>
<dbReference type="PROSITE" id="PS51387">
    <property type="entry name" value="FAD_PCMH"/>
    <property type="match status" value="1"/>
</dbReference>
<evidence type="ECO:0000259" key="20">
    <source>
        <dbReference type="PROSITE" id="PS51387"/>
    </source>
</evidence>
<dbReference type="GO" id="GO:0071949">
    <property type="term" value="F:FAD binding"/>
    <property type="evidence" value="ECO:0007669"/>
    <property type="project" value="InterPro"/>
</dbReference>
<feature type="active site" evidence="19">
    <location>
        <position position="335"/>
    </location>
</feature>
<dbReference type="InterPro" id="IPR036318">
    <property type="entry name" value="FAD-bd_PCMH-like_sf"/>
</dbReference>
<evidence type="ECO:0000256" key="13">
    <source>
        <dbReference type="ARBA" id="ARBA00022984"/>
    </source>
</evidence>
<keyword evidence="12 19" id="KW-0133">Cell shape</keyword>
<dbReference type="GO" id="GO:0008360">
    <property type="term" value="P:regulation of cell shape"/>
    <property type="evidence" value="ECO:0007669"/>
    <property type="project" value="UniProtKB-KW"/>
</dbReference>
<dbReference type="InterPro" id="IPR011601">
    <property type="entry name" value="MurB_C"/>
</dbReference>
<dbReference type="InterPro" id="IPR016169">
    <property type="entry name" value="FAD-bd_PCMH_sub2"/>
</dbReference>
<evidence type="ECO:0000256" key="14">
    <source>
        <dbReference type="ARBA" id="ARBA00023002"/>
    </source>
</evidence>
<dbReference type="EMBL" id="QVQT01000002">
    <property type="protein sequence ID" value="RFU17649.1"/>
    <property type="molecule type" value="Genomic_DNA"/>
</dbReference>
<keyword evidence="22" id="KW-1185">Reference proteome</keyword>
<reference evidence="21 22" key="1">
    <citation type="submission" date="2018-08" db="EMBL/GenBank/DDBJ databases">
        <title>Acidipila sp. 4G-K13, an acidobacterium isolated from forest soil.</title>
        <authorList>
            <person name="Gao Z.-H."/>
            <person name="Qiu L.-H."/>
        </authorList>
    </citation>
    <scope>NUCLEOTIDE SEQUENCE [LARGE SCALE GENOMIC DNA]</scope>
    <source>
        <strain evidence="21 22">4G-K13</strain>
    </source>
</reference>
<dbReference type="InterPro" id="IPR003170">
    <property type="entry name" value="MurB"/>
</dbReference>
<comment type="pathway">
    <text evidence="4 19">Cell wall biogenesis; peptidoglycan biosynthesis.</text>
</comment>
<evidence type="ECO:0000256" key="9">
    <source>
        <dbReference type="ARBA" id="ARBA00022630"/>
    </source>
</evidence>
<keyword evidence="13 19" id="KW-0573">Peptidoglycan synthesis</keyword>
<dbReference type="AlphaFoldDB" id="A0A372IS95"/>
<keyword evidence="9 19" id="KW-0285">Flavoprotein</keyword>
<evidence type="ECO:0000256" key="4">
    <source>
        <dbReference type="ARBA" id="ARBA00004752"/>
    </source>
</evidence>
<dbReference type="PANTHER" id="PTHR21071">
    <property type="entry name" value="UDP-N-ACETYLENOLPYRUVOYLGLUCOSAMINE REDUCTASE"/>
    <property type="match status" value="1"/>
</dbReference>
<name>A0A372IS95_9BACT</name>
<evidence type="ECO:0000256" key="8">
    <source>
        <dbReference type="ARBA" id="ARBA00022618"/>
    </source>
</evidence>
<evidence type="ECO:0000313" key="21">
    <source>
        <dbReference type="EMBL" id="RFU17649.1"/>
    </source>
</evidence>
<keyword evidence="8 19" id="KW-0132">Cell division</keyword>
<evidence type="ECO:0000256" key="16">
    <source>
        <dbReference type="ARBA" id="ARBA00023316"/>
    </source>
</evidence>
<evidence type="ECO:0000256" key="1">
    <source>
        <dbReference type="ARBA" id="ARBA00001974"/>
    </source>
</evidence>
<dbReference type="HAMAP" id="MF_00037">
    <property type="entry name" value="MurB"/>
    <property type="match status" value="1"/>
</dbReference>
<keyword evidence="15 19" id="KW-0131">Cell cycle</keyword>
<dbReference type="GO" id="GO:0051301">
    <property type="term" value="P:cell division"/>
    <property type="evidence" value="ECO:0007669"/>
    <property type="project" value="UniProtKB-KW"/>
</dbReference>
<dbReference type="InterPro" id="IPR016166">
    <property type="entry name" value="FAD-bd_PCMH"/>
</dbReference>
<dbReference type="UniPathway" id="UPA00219"/>
<feature type="active site" description="Proton donor" evidence="19">
    <location>
        <position position="237"/>
    </location>
</feature>
<organism evidence="21 22">
    <name type="scientific">Paracidobacterium acidisoli</name>
    <dbReference type="NCBI Taxonomy" id="2303751"/>
    <lineage>
        <taxon>Bacteria</taxon>
        <taxon>Pseudomonadati</taxon>
        <taxon>Acidobacteriota</taxon>
        <taxon>Terriglobia</taxon>
        <taxon>Terriglobales</taxon>
        <taxon>Acidobacteriaceae</taxon>
        <taxon>Paracidobacterium</taxon>
    </lineage>
</organism>
<dbReference type="GO" id="GO:0071555">
    <property type="term" value="P:cell wall organization"/>
    <property type="evidence" value="ECO:0007669"/>
    <property type="project" value="UniProtKB-KW"/>
</dbReference>
<evidence type="ECO:0000313" key="22">
    <source>
        <dbReference type="Proteomes" id="UP000264702"/>
    </source>
</evidence>
<dbReference type="GO" id="GO:0009252">
    <property type="term" value="P:peptidoglycan biosynthetic process"/>
    <property type="evidence" value="ECO:0007669"/>
    <property type="project" value="UniProtKB-UniRule"/>
</dbReference>
<dbReference type="RefSeq" id="WP_117298399.1">
    <property type="nucleotide sequence ID" value="NZ_QVQT02000002.1"/>
</dbReference>
<keyword evidence="11 19" id="KW-0521">NADP</keyword>
<dbReference type="NCBIfam" id="NF010478">
    <property type="entry name" value="PRK13903.1"/>
    <property type="match status" value="1"/>
</dbReference>
<dbReference type="Pfam" id="PF02873">
    <property type="entry name" value="MurB_C"/>
    <property type="match status" value="1"/>
</dbReference>
<evidence type="ECO:0000256" key="11">
    <source>
        <dbReference type="ARBA" id="ARBA00022857"/>
    </source>
</evidence>
<feature type="active site" evidence="19">
    <location>
        <position position="160"/>
    </location>
</feature>
<accession>A0A372IS95</accession>
<comment type="cofactor">
    <cofactor evidence="1 19">
        <name>FAD</name>
        <dbReference type="ChEBI" id="CHEBI:57692"/>
    </cofactor>
</comment>
<dbReference type="OrthoDB" id="9804753at2"/>
<comment type="catalytic activity">
    <reaction evidence="18 19">
        <text>UDP-N-acetyl-alpha-D-muramate + NADP(+) = UDP-N-acetyl-3-O-(1-carboxyvinyl)-alpha-D-glucosamine + NADPH + H(+)</text>
        <dbReference type="Rhea" id="RHEA:12248"/>
        <dbReference type="ChEBI" id="CHEBI:15378"/>
        <dbReference type="ChEBI" id="CHEBI:57783"/>
        <dbReference type="ChEBI" id="CHEBI:58349"/>
        <dbReference type="ChEBI" id="CHEBI:68483"/>
        <dbReference type="ChEBI" id="CHEBI:70757"/>
        <dbReference type="EC" id="1.3.1.98"/>
    </reaction>
</comment>
<dbReference type="Proteomes" id="UP000264702">
    <property type="component" value="Unassembled WGS sequence"/>
</dbReference>
<evidence type="ECO:0000256" key="19">
    <source>
        <dbReference type="HAMAP-Rule" id="MF_00037"/>
    </source>
</evidence>
<dbReference type="InterPro" id="IPR036635">
    <property type="entry name" value="MurB_C_sf"/>
</dbReference>
<evidence type="ECO:0000256" key="18">
    <source>
        <dbReference type="ARBA" id="ARBA00048914"/>
    </source>
</evidence>
<protein>
    <recommendedName>
        <fullName evidence="6 19">UDP-N-acetylenolpyruvoylglucosamine reductase</fullName>
        <ecNumber evidence="5 19">1.3.1.98</ecNumber>
    </recommendedName>
    <alternativeName>
        <fullName evidence="17 19">UDP-N-acetylmuramate dehydrogenase</fullName>
    </alternativeName>
</protein>
<comment type="subcellular location">
    <subcellularLocation>
        <location evidence="3 19">Cytoplasm</location>
    </subcellularLocation>
</comment>
<evidence type="ECO:0000256" key="6">
    <source>
        <dbReference type="ARBA" id="ARBA00015188"/>
    </source>
</evidence>
<evidence type="ECO:0000256" key="12">
    <source>
        <dbReference type="ARBA" id="ARBA00022960"/>
    </source>
</evidence>
<keyword evidence="14 19" id="KW-0560">Oxidoreductase</keyword>
<evidence type="ECO:0000256" key="17">
    <source>
        <dbReference type="ARBA" id="ARBA00031026"/>
    </source>
</evidence>
<dbReference type="Gene3D" id="3.90.78.10">
    <property type="entry name" value="UDP-N-acetylenolpyruvoylglucosamine reductase, C-terminal domain"/>
    <property type="match status" value="1"/>
</dbReference>
<dbReference type="InterPro" id="IPR016167">
    <property type="entry name" value="FAD-bd_PCMH_sub1"/>
</dbReference>
<evidence type="ECO:0000256" key="2">
    <source>
        <dbReference type="ARBA" id="ARBA00003921"/>
    </source>
</evidence>
<dbReference type="Gene3D" id="3.30.43.10">
    <property type="entry name" value="Uridine Diphospho-n-acetylenolpyruvylglucosamine Reductase, domain 2"/>
    <property type="match status" value="1"/>
</dbReference>
<comment type="function">
    <text evidence="2 19">Cell wall formation.</text>
</comment>
<keyword evidence="7 19" id="KW-0963">Cytoplasm</keyword>
<dbReference type="Pfam" id="PF01565">
    <property type="entry name" value="FAD_binding_4"/>
    <property type="match status" value="1"/>
</dbReference>
<evidence type="ECO:0000256" key="15">
    <source>
        <dbReference type="ARBA" id="ARBA00023306"/>
    </source>
</evidence>
<dbReference type="EC" id="1.3.1.98" evidence="5 19"/>
<dbReference type="NCBIfam" id="NF000755">
    <property type="entry name" value="PRK00046.1"/>
    <property type="match status" value="1"/>
</dbReference>
<dbReference type="NCBIfam" id="TIGR00179">
    <property type="entry name" value="murB"/>
    <property type="match status" value="1"/>
</dbReference>
<evidence type="ECO:0000256" key="7">
    <source>
        <dbReference type="ARBA" id="ARBA00022490"/>
    </source>
</evidence>
<comment type="similarity">
    <text evidence="19">Belongs to the MurB family.</text>
</comment>
<evidence type="ECO:0000256" key="3">
    <source>
        <dbReference type="ARBA" id="ARBA00004496"/>
    </source>
</evidence>
<dbReference type="SUPFAM" id="SSF56176">
    <property type="entry name" value="FAD-binding/transporter-associated domain-like"/>
    <property type="match status" value="1"/>
</dbReference>
<feature type="domain" description="FAD-binding PCMH-type" evidence="20">
    <location>
        <begin position="16"/>
        <end position="184"/>
    </location>
</feature>
<proteinExistence type="inferred from homology"/>
<comment type="caution">
    <text evidence="21">The sequence shown here is derived from an EMBL/GenBank/DDBJ whole genome shotgun (WGS) entry which is preliminary data.</text>
</comment>
<evidence type="ECO:0000256" key="5">
    <source>
        <dbReference type="ARBA" id="ARBA00012518"/>
    </source>
</evidence>
<dbReference type="Gene3D" id="3.30.465.10">
    <property type="match status" value="1"/>
</dbReference>
<sequence length="340" mass="36730">MQPRNNVPLAPLTTIGIGGTARWFAEADSEDSIIQALRFAHDRQLPLFVLGGGSNVLISDDGFPGLVLHMTLQGITQQDDLFQVAAGDIWDNFVSFAVERGFAGIECLAGIPGTVGGTPIQNVGAYGQEVSETIAAVRVLDLTTAAFIDLPASACSFSYRRSIFNSTESGRYIVTRVDYRLRPGGAPTLSYADLKNRFEKHPGQPSLAEVSAAVREIRRAKGMLIVPGEPDSHSVGSFFRNPVITENHYARLAAQFPIPVPRYPAGPGKVKLPAAWLVEHAGFSKGYVLGKAGISSRHTLALINRGGATAREIIVLRDRIASAVEHQYGIRLVPEPVWIY</sequence>
<keyword evidence="16 19" id="KW-0961">Cell wall biogenesis/degradation</keyword>
<keyword evidence="10 19" id="KW-0274">FAD</keyword>
<dbReference type="GO" id="GO:0008762">
    <property type="term" value="F:UDP-N-acetylmuramate dehydrogenase activity"/>
    <property type="evidence" value="ECO:0007669"/>
    <property type="project" value="UniProtKB-UniRule"/>
</dbReference>
<dbReference type="InterPro" id="IPR006094">
    <property type="entry name" value="Oxid_FAD_bind_N"/>
</dbReference>
<dbReference type="GO" id="GO:0005829">
    <property type="term" value="C:cytosol"/>
    <property type="evidence" value="ECO:0007669"/>
    <property type="project" value="TreeGrafter"/>
</dbReference>
<gene>
    <name evidence="19" type="primary">murB</name>
    <name evidence="21" type="ORF">D0Y96_05840</name>
</gene>
<evidence type="ECO:0000256" key="10">
    <source>
        <dbReference type="ARBA" id="ARBA00022827"/>
    </source>
</evidence>
<dbReference type="PANTHER" id="PTHR21071:SF4">
    <property type="entry name" value="UDP-N-ACETYLENOLPYRUVOYLGLUCOSAMINE REDUCTASE"/>
    <property type="match status" value="1"/>
</dbReference>